<evidence type="ECO:0000313" key="3">
    <source>
        <dbReference type="Proteomes" id="UP000834503"/>
    </source>
</evidence>
<gene>
    <name evidence="1" type="ORF">GHA_01845</name>
    <name evidence="2" type="ORF">TML_00074</name>
</gene>
<comment type="caution">
    <text evidence="1">The sequence shown here is derived from an EMBL/GenBank/DDBJ whole genome shotgun (WGS) entry which is preliminary data.</text>
</comment>
<evidence type="ECO:0000313" key="2">
    <source>
        <dbReference type="EMBL" id="CAC9161173.1"/>
    </source>
</evidence>
<protein>
    <submittedName>
        <fullName evidence="1">Uncharacterized protein</fullName>
    </submittedName>
</protein>
<evidence type="ECO:0000313" key="4">
    <source>
        <dbReference type="Proteomes" id="UP000837205"/>
    </source>
</evidence>
<evidence type="ECO:0000313" key="1">
    <source>
        <dbReference type="EMBL" id="CAB5539779.1"/>
    </source>
</evidence>
<dbReference type="Proteomes" id="UP000837205">
    <property type="component" value="Unassembled WGS sequence"/>
</dbReference>
<name>A0A9N8CSA4_9ENTR</name>
<keyword evidence="4" id="KW-1185">Reference proteome</keyword>
<organism evidence="1 3">
    <name type="scientific">Citrobacter werkmanii</name>
    <dbReference type="NCBI Taxonomy" id="67827"/>
    <lineage>
        <taxon>Bacteria</taxon>
        <taxon>Pseudomonadati</taxon>
        <taxon>Pseudomonadota</taxon>
        <taxon>Gammaproteobacteria</taxon>
        <taxon>Enterobacterales</taxon>
        <taxon>Enterobacteriaceae</taxon>
        <taxon>Citrobacter</taxon>
        <taxon>Citrobacter freundii complex</taxon>
    </lineage>
</organism>
<dbReference type="RefSeq" id="WP_159121589.1">
    <property type="nucleotide sequence ID" value="NZ_CAHPQX010000007.1"/>
</dbReference>
<dbReference type="AlphaFoldDB" id="A0A9N8CSA4"/>
<accession>A0A9N8CSA4</accession>
<reference evidence="1" key="1">
    <citation type="submission" date="2020-05" db="EMBL/GenBank/DDBJ databases">
        <authorList>
            <person name="Delgado-Blas J."/>
        </authorList>
    </citation>
    <scope>NUCLEOTIDE SEQUENCE</scope>
    <source>
        <strain evidence="1">BB1459</strain>
        <strain evidence="2">BB1480</strain>
    </source>
</reference>
<proteinExistence type="predicted"/>
<dbReference type="EMBL" id="CAIIUA010000001">
    <property type="protein sequence ID" value="CAC9161173.1"/>
    <property type="molecule type" value="Genomic_DNA"/>
</dbReference>
<dbReference type="EMBL" id="CAHPQX010000007">
    <property type="protein sequence ID" value="CAB5539779.1"/>
    <property type="molecule type" value="Genomic_DNA"/>
</dbReference>
<sequence length="255" mass="29437">MTPGEIAAYIGAAAWLPQLINVFYKYITKPKLRVFFNNTAEISYTSLGPILNIRMGVLAEKKSLLLEDISLEIRHSDGDLHFLKWAGITEIHSEIIDQNGNKQVISKEQPPIALKLFQDLLTEKFIKFQEPKYHEQDSILINELNSHVSFLASRDTTDVVAEALKSSQLHNVLTYRENYFWWKKGKYIVKLKAKSPDKFSFEGNTFSFTLNQTEIDLLKFNSKSLSEFLNAHIEKKEEIANIKWNWINPKITKGE</sequence>
<dbReference type="Proteomes" id="UP000834503">
    <property type="component" value="Unassembled WGS sequence"/>
</dbReference>